<dbReference type="InterPro" id="IPR036420">
    <property type="entry name" value="BRCT_dom_sf"/>
</dbReference>
<keyword evidence="5" id="KW-1017">Isopeptide bond</keyword>
<feature type="compositionally biased region" description="Polar residues" evidence="14">
    <location>
        <begin position="263"/>
        <end position="289"/>
    </location>
</feature>
<feature type="compositionally biased region" description="Polar residues" evidence="14">
    <location>
        <begin position="1101"/>
        <end position="1117"/>
    </location>
</feature>
<dbReference type="SMART" id="SM00292">
    <property type="entry name" value="BRCT"/>
    <property type="match status" value="1"/>
</dbReference>
<evidence type="ECO:0000313" key="17">
    <source>
        <dbReference type="EMBL" id="CAG9123121.1"/>
    </source>
</evidence>
<keyword evidence="4" id="KW-0158">Chromosome</keyword>
<keyword evidence="10" id="KW-0539">Nucleus</keyword>
<comment type="caution">
    <text evidence="17">The sequence shown here is derived from an EMBL/GenBank/DDBJ whole genome shotgun (WGS) entry which is preliminary data.</text>
</comment>
<evidence type="ECO:0000256" key="10">
    <source>
        <dbReference type="ARBA" id="ARBA00023242"/>
    </source>
</evidence>
<name>A0A8S4F8P9_PLUXY</name>
<keyword evidence="18" id="KW-1185">Reference proteome</keyword>
<dbReference type="Proteomes" id="UP000653454">
    <property type="component" value="Unassembled WGS sequence"/>
</dbReference>
<evidence type="ECO:0000256" key="5">
    <source>
        <dbReference type="ARBA" id="ARBA00022499"/>
    </source>
</evidence>
<evidence type="ECO:0000256" key="8">
    <source>
        <dbReference type="ARBA" id="ARBA00022843"/>
    </source>
</evidence>
<feature type="region of interest" description="Disordered" evidence="14">
    <location>
        <begin position="155"/>
        <end position="190"/>
    </location>
</feature>
<feature type="region of interest" description="Disordered" evidence="14">
    <location>
        <begin position="221"/>
        <end position="289"/>
    </location>
</feature>
<feature type="compositionally biased region" description="Low complexity" evidence="14">
    <location>
        <begin position="232"/>
        <end position="242"/>
    </location>
</feature>
<proteinExistence type="predicted"/>
<evidence type="ECO:0000259" key="16">
    <source>
        <dbReference type="PROSITE" id="PS50172"/>
    </source>
</evidence>
<dbReference type="InterPro" id="IPR051579">
    <property type="entry name" value="DDR_Transcriptional_Reg"/>
</dbReference>
<keyword evidence="11" id="KW-0131">Cell cycle</keyword>
<feature type="compositionally biased region" description="Basic and acidic residues" evidence="14">
    <location>
        <begin position="1034"/>
        <end position="1052"/>
    </location>
</feature>
<organism evidence="17 18">
    <name type="scientific">Plutella xylostella</name>
    <name type="common">Diamondback moth</name>
    <name type="synonym">Plutella maculipennis</name>
    <dbReference type="NCBI Taxonomy" id="51655"/>
    <lineage>
        <taxon>Eukaryota</taxon>
        <taxon>Metazoa</taxon>
        <taxon>Ecdysozoa</taxon>
        <taxon>Arthropoda</taxon>
        <taxon>Hexapoda</taxon>
        <taxon>Insecta</taxon>
        <taxon>Pterygota</taxon>
        <taxon>Neoptera</taxon>
        <taxon>Endopterygota</taxon>
        <taxon>Lepidoptera</taxon>
        <taxon>Glossata</taxon>
        <taxon>Ditrysia</taxon>
        <taxon>Yponomeutoidea</taxon>
        <taxon>Plutellidae</taxon>
        <taxon>Plutella</taxon>
    </lineage>
</organism>
<dbReference type="Pfam" id="PF00498">
    <property type="entry name" value="FHA"/>
    <property type="match status" value="1"/>
</dbReference>
<evidence type="ECO:0000259" key="15">
    <source>
        <dbReference type="PROSITE" id="PS50006"/>
    </source>
</evidence>
<dbReference type="PANTHER" id="PTHR23196:SF1">
    <property type="entry name" value="PAX-INTERACTING PROTEIN 1"/>
    <property type="match status" value="1"/>
</dbReference>
<dbReference type="SMART" id="SM00240">
    <property type="entry name" value="FHA"/>
    <property type="match status" value="1"/>
</dbReference>
<dbReference type="Pfam" id="PF16770">
    <property type="entry name" value="RTT107_BRCT_5"/>
    <property type="match status" value="1"/>
</dbReference>
<feature type="compositionally biased region" description="Basic and acidic residues" evidence="14">
    <location>
        <begin position="1290"/>
        <end position="1299"/>
    </location>
</feature>
<keyword evidence="7" id="KW-0227">DNA damage</keyword>
<evidence type="ECO:0000256" key="11">
    <source>
        <dbReference type="ARBA" id="ARBA00023306"/>
    </source>
</evidence>
<dbReference type="CDD" id="cd17744">
    <property type="entry name" value="BRCT_MDC1_rpt1"/>
    <property type="match status" value="1"/>
</dbReference>
<dbReference type="Pfam" id="PF16589">
    <property type="entry name" value="BRCT_2"/>
    <property type="match status" value="1"/>
</dbReference>
<feature type="compositionally biased region" description="Basic and acidic residues" evidence="14">
    <location>
        <begin position="1060"/>
        <end position="1069"/>
    </location>
</feature>
<evidence type="ECO:0000256" key="13">
    <source>
        <dbReference type="ARBA" id="ARBA00030146"/>
    </source>
</evidence>
<dbReference type="CDD" id="cd18432">
    <property type="entry name" value="BRCT_PAXIP1_rpt6_like"/>
    <property type="match status" value="1"/>
</dbReference>
<keyword evidence="9" id="KW-0007">Acetylation</keyword>
<keyword evidence="8" id="KW-0832">Ubl conjugation</keyword>
<dbReference type="InterPro" id="IPR000253">
    <property type="entry name" value="FHA_dom"/>
</dbReference>
<dbReference type="SUPFAM" id="SSF49879">
    <property type="entry name" value="SMAD/FHA domain"/>
    <property type="match status" value="1"/>
</dbReference>
<evidence type="ECO:0000256" key="6">
    <source>
        <dbReference type="ARBA" id="ARBA00022737"/>
    </source>
</evidence>
<dbReference type="SUPFAM" id="SSF52113">
    <property type="entry name" value="BRCT domain"/>
    <property type="match status" value="1"/>
</dbReference>
<dbReference type="PANTHER" id="PTHR23196">
    <property type="entry name" value="PAX TRANSCRIPTION ACTIVATION DOMAIN INTERACTING PROTEIN"/>
    <property type="match status" value="1"/>
</dbReference>
<feature type="compositionally biased region" description="Basic and acidic residues" evidence="14">
    <location>
        <begin position="1217"/>
        <end position="1239"/>
    </location>
</feature>
<evidence type="ECO:0000256" key="9">
    <source>
        <dbReference type="ARBA" id="ARBA00022990"/>
    </source>
</evidence>
<evidence type="ECO:0000256" key="4">
    <source>
        <dbReference type="ARBA" id="ARBA00022454"/>
    </source>
</evidence>
<dbReference type="GO" id="GO:0005634">
    <property type="term" value="C:nucleus"/>
    <property type="evidence" value="ECO:0007669"/>
    <property type="project" value="UniProtKB-SubCell"/>
</dbReference>
<feature type="domain" description="BRCT" evidence="16">
    <location>
        <begin position="1311"/>
        <end position="1396"/>
    </location>
</feature>
<gene>
    <name evidence="17" type="ORF">PLXY2_LOCUS7840</name>
</gene>
<sequence length="1509" mass="169110">MECTQRLECTQDLNPESYSQRTGPDQVGFLGICGQTYPIHVGPNKVGRDPQTCSIVLDMNSLSRQHAVINVLASSSKKEYMLMDLGSVNKTKLGLKTLQPYIPYTLQNGDTIQFGDVFGIFRLFEEDTDLPMTQDIGIPDTPVFSRQMSKLGHSAMTTVPESPDVSDKDDSFIGSSQQPKDPEFKSPRNNFIKPSAKTVLRPSIGTNKINNIFWTSSQKSPSLKLNLDDSSDSLNESSSSASTIKTVTTNDAKDVHEMDTQVPYATNDLNESTDSIYTSNTQLPQSNSQSIHNLNTQLPTNENLPVVNKITEQHNIEFELSVADNRDKESIYDAKTQLFVPDDVHNAETQVMVSGKDKSIDNGRQSLNVRKDNEYEIHDAKTQIFTEQPQLSNNNEEADRISQKTISESDEEILNDEFVNDDFEMKNEENVRKGLNVTKEKESVCKTNESDDEILFDDLDGRDVMYDNLSQPLLGPEVSPSKLSDKENIEVQMNDSQSTCSPIIGRKRNVKRLDSDNSTDCEDLLLPVQKKPSKPVIDEDETDCEDNIAGDRNEINEDIAILPTQQIVIQNNIPDDDETDCEEDIFNDDPIVIKNKPPKADNKPVEFEDMATQLLEEDTTPNSKTNIEDMQTQMIDEPTDKQPTIADGDCLEDMATQVITVENENKADVANNDASPFKIPFMSPIKVKRKDILKLAPRSVTPRPALNQSTSKNNEKNSEEAYYAATQDILDDLCTQKVCEDDDEIVPCSVEDFEVGDPFRHIDADLTPKKKILVADKSFGSSDTEEKIGNYVSSLSKSQIKEVVGVKDVPVSELTKKSSSDMSDLEVTPKKVRPIKFMNVELPDSQEIKTSVHRSANCATTESSSESEQEAESQENTPILFKKKKRMKKNDAKVDLKTKFQLEALPTRCLTRVRRPPIKLEDQAKTLSETILKPKYLTEQEDDIDKEILTENLTRLKNDKKKATDKEKRNDDKDTVPSVQKESTIKKEQSENKSKDKAKEDDLTVNTRNKSKRKSDEQKENSNKKPSTKSKKNVARDDHDKVNVIDTKESKRSVRNSSKTKKESNEIHNKASTSSGMRSPRDIEIKMSNDNEKIGIKEIKSTVSSPTKQKTIATRKSQGQDKIKNTESTSKTNSTHNNKTLKSKEIETLINSITDEIVKQEPAPTTRGRGRPRKEKQSKSPEKQKEKEKPKTTRGRKKSPSPPTETSSVRRSKRQRTPKDKGDSQSDSQTEKPSKEKKERKTKSANKDVKPEPLLKSILKTRNSNHEMSTVYNMSTESTSADTPKGLKRPSTETREPSPKRSRSSAAQNATPNKAVEKQFVLFTAFPNEEVKSKLVKLGAVLVSDVSACTVLVTLQVKRTFKLLCVVGLGKPIVGPAWVQACVDSNTIVDPWQHILRDEAAERRFHFDLHRTLTGPRAFLRGCSVSATPGVLPSAPEMKLIVESSGGTWKEGGKNWLCVSHPNDKALWPSLKRRGATLVSTELILGGVLRQKLDIEQNRLQVRVSIVNN</sequence>
<dbReference type="PROSITE" id="PS50172">
    <property type="entry name" value="BRCT"/>
    <property type="match status" value="1"/>
</dbReference>
<feature type="compositionally biased region" description="Polar residues" evidence="14">
    <location>
        <begin position="1260"/>
        <end position="1282"/>
    </location>
</feature>
<feature type="region of interest" description="Disordered" evidence="14">
    <location>
        <begin position="960"/>
        <end position="1312"/>
    </location>
</feature>
<keyword evidence="6" id="KW-0677">Repeat</keyword>
<dbReference type="PROSITE" id="PS50006">
    <property type="entry name" value="FHA_DOMAIN"/>
    <property type="match status" value="1"/>
</dbReference>
<evidence type="ECO:0000256" key="1">
    <source>
        <dbReference type="ARBA" id="ARBA00004123"/>
    </source>
</evidence>
<dbReference type="Gene3D" id="3.40.50.10190">
    <property type="entry name" value="BRCT domain"/>
    <property type="match status" value="2"/>
</dbReference>
<dbReference type="CDD" id="cd22665">
    <property type="entry name" value="FHA_MDC1"/>
    <property type="match status" value="1"/>
</dbReference>
<feature type="compositionally biased region" description="Basic and acidic residues" evidence="14">
    <location>
        <begin position="1014"/>
        <end position="1023"/>
    </location>
</feature>
<comment type="subcellular location">
    <subcellularLocation>
        <location evidence="2">Chromosome</location>
    </subcellularLocation>
    <subcellularLocation>
        <location evidence="1">Nucleus</location>
    </subcellularLocation>
</comment>
<evidence type="ECO:0000256" key="3">
    <source>
        <dbReference type="ARBA" id="ARBA00015014"/>
    </source>
</evidence>
<evidence type="ECO:0000313" key="18">
    <source>
        <dbReference type="Proteomes" id="UP000653454"/>
    </source>
</evidence>
<feature type="region of interest" description="Disordered" evidence="14">
    <location>
        <begin position="699"/>
        <end position="718"/>
    </location>
</feature>
<feature type="compositionally biased region" description="Basic and acidic residues" evidence="14">
    <location>
        <begin position="983"/>
        <end position="1002"/>
    </location>
</feature>
<dbReference type="InterPro" id="IPR008984">
    <property type="entry name" value="SMAD_FHA_dom_sf"/>
</dbReference>
<feature type="domain" description="FHA" evidence="15">
    <location>
        <begin position="44"/>
        <end position="98"/>
    </location>
</feature>
<evidence type="ECO:0000256" key="12">
    <source>
        <dbReference type="ARBA" id="ARBA00023858"/>
    </source>
</evidence>
<feature type="region of interest" description="Disordered" evidence="14">
    <location>
        <begin position="846"/>
        <end position="886"/>
    </location>
</feature>
<reference evidence="17" key="1">
    <citation type="submission" date="2020-11" db="EMBL/GenBank/DDBJ databases">
        <authorList>
            <person name="Whiteford S."/>
        </authorList>
    </citation>
    <scope>NUCLEOTIDE SEQUENCE</scope>
</reference>
<dbReference type="GO" id="GO:0005694">
    <property type="term" value="C:chromosome"/>
    <property type="evidence" value="ECO:0007669"/>
    <property type="project" value="UniProtKB-SubCell"/>
</dbReference>
<feature type="compositionally biased region" description="Basic and acidic residues" evidence="14">
    <location>
        <begin position="1175"/>
        <end position="1191"/>
    </location>
</feature>
<dbReference type="EMBL" id="CAJHNJ030000028">
    <property type="protein sequence ID" value="CAG9123121.1"/>
    <property type="molecule type" value="Genomic_DNA"/>
</dbReference>
<evidence type="ECO:0000256" key="7">
    <source>
        <dbReference type="ARBA" id="ARBA00022763"/>
    </source>
</evidence>
<dbReference type="GO" id="GO:0006974">
    <property type="term" value="P:DNA damage response"/>
    <property type="evidence" value="ECO:0007669"/>
    <property type="project" value="UniProtKB-KW"/>
</dbReference>
<feature type="compositionally biased region" description="Basic and acidic residues" evidence="14">
    <location>
        <begin position="1079"/>
        <end position="1100"/>
    </location>
</feature>
<evidence type="ECO:0000256" key="2">
    <source>
        <dbReference type="ARBA" id="ARBA00004286"/>
    </source>
</evidence>
<feature type="compositionally biased region" description="Basic and acidic residues" evidence="14">
    <location>
        <begin position="960"/>
        <end position="975"/>
    </location>
</feature>
<dbReference type="Gene3D" id="2.60.200.20">
    <property type="match status" value="1"/>
</dbReference>
<feature type="compositionally biased region" description="Low complexity" evidence="14">
    <location>
        <begin position="1126"/>
        <end position="1140"/>
    </location>
</feature>
<evidence type="ECO:0000256" key="14">
    <source>
        <dbReference type="SAM" id="MobiDB-lite"/>
    </source>
</evidence>
<dbReference type="InterPro" id="IPR001357">
    <property type="entry name" value="BRCT_dom"/>
</dbReference>
<accession>A0A8S4F8P9</accession>
<protein>
    <recommendedName>
        <fullName evidence="3">Mediator of DNA damage checkpoint protein 1</fullName>
    </recommendedName>
    <alternativeName>
        <fullName evidence="13">PAX transactivation activation domain-interacting protein</fullName>
    </alternativeName>
    <alternativeName>
        <fullName evidence="12">PAX-interacting protein 1</fullName>
    </alternativeName>
</protein>